<accession>A0A0Q9WXF2</accession>
<dbReference type="GO" id="GO:0030150">
    <property type="term" value="P:protein import into mitochondrial matrix"/>
    <property type="evidence" value="ECO:0007669"/>
    <property type="project" value="TreeGrafter"/>
</dbReference>
<keyword evidence="7" id="KW-0653">Protein transport</keyword>
<sequence>MVEYNRQPCPIRIVEDCGCAFMMGCIGGSMFQYAKGFRNSPSGIMRGFYGGIDLMKMKTPAIAGSFAIWGATFSTVDCAMVAYRQREDSWNSIVSGAATGGILAARNGLKAMANSALVGGLVLAMIEGAGAAVATIYAAEPSASSSEGSSRKQIEHQRPQWEVANTETEIRTDDAGAAKQEHDWSDFERVLTKFRPMQNTGITMPTWNTKQQQQQHDTKKPLQSKNLMLEQNVDHPNHHTTMPQSYSLLELVKQANLF</sequence>
<feature type="transmembrane region" description="Helical" evidence="13">
    <location>
        <begin position="117"/>
        <end position="139"/>
    </location>
</feature>
<dbReference type="GO" id="GO:0005744">
    <property type="term" value="C:TIM23 mitochondrial import inner membrane translocase complex"/>
    <property type="evidence" value="ECO:0007669"/>
    <property type="project" value="TreeGrafter"/>
</dbReference>
<comment type="function">
    <text evidence="1">Essential component of the TIM23 complex, a complex that mediates the translocation of transit peptide-containing proteins across the mitochondrial inner membrane.</text>
</comment>
<dbReference type="PANTHER" id="PTHR10485">
    <property type="entry name" value="MITOCHONDRIAL IMPORT INNER MEMBRANE TRANSLOCASE SUBUNIT TIM-17"/>
    <property type="match status" value="1"/>
</dbReference>
<dbReference type="KEGG" id="dwi:26529016"/>
<feature type="region of interest" description="Disordered" evidence="12">
    <location>
        <begin position="142"/>
        <end position="161"/>
    </location>
</feature>
<keyword evidence="15" id="KW-1185">Reference proteome</keyword>
<dbReference type="GO" id="GO:0008320">
    <property type="term" value="F:protein transmembrane transporter activity"/>
    <property type="evidence" value="ECO:0007669"/>
    <property type="project" value="TreeGrafter"/>
</dbReference>
<dbReference type="OrthoDB" id="2261329at2759"/>
<keyword evidence="8 13" id="KW-1133">Transmembrane helix</keyword>
<dbReference type="InParanoid" id="A0A0Q9WXF2"/>
<evidence type="ECO:0000256" key="2">
    <source>
        <dbReference type="ARBA" id="ARBA00004448"/>
    </source>
</evidence>
<evidence type="ECO:0000313" key="14">
    <source>
        <dbReference type="EMBL" id="KRG00121.1"/>
    </source>
</evidence>
<keyword evidence="10" id="KW-0496">Mitochondrion</keyword>
<evidence type="ECO:0000256" key="13">
    <source>
        <dbReference type="SAM" id="Phobius"/>
    </source>
</evidence>
<keyword evidence="11 13" id="KW-0472">Membrane</keyword>
<dbReference type="Proteomes" id="UP000007798">
    <property type="component" value="Unassembled WGS sequence"/>
</dbReference>
<dbReference type="PANTHER" id="PTHR10485:SF0">
    <property type="entry name" value="AT05822P-RELATED"/>
    <property type="match status" value="1"/>
</dbReference>
<dbReference type="FunCoup" id="A0A0Q9WXF2">
    <property type="interactions" value="59"/>
</dbReference>
<feature type="compositionally biased region" description="Basic and acidic residues" evidence="12">
    <location>
        <begin position="149"/>
        <end position="159"/>
    </location>
</feature>
<keyword evidence="4" id="KW-0813">Transport</keyword>
<dbReference type="Pfam" id="PF02466">
    <property type="entry name" value="Tim17"/>
    <property type="match status" value="1"/>
</dbReference>
<dbReference type="AlphaFoldDB" id="A0A0Q9WXF2"/>
<dbReference type="STRING" id="7260.A0A0Q9WXF2"/>
<organism evidence="14 15">
    <name type="scientific">Drosophila willistoni</name>
    <name type="common">Fruit fly</name>
    <dbReference type="NCBI Taxonomy" id="7260"/>
    <lineage>
        <taxon>Eukaryota</taxon>
        <taxon>Metazoa</taxon>
        <taxon>Ecdysozoa</taxon>
        <taxon>Arthropoda</taxon>
        <taxon>Hexapoda</taxon>
        <taxon>Insecta</taxon>
        <taxon>Pterygota</taxon>
        <taxon>Neoptera</taxon>
        <taxon>Endopterygota</taxon>
        <taxon>Diptera</taxon>
        <taxon>Brachycera</taxon>
        <taxon>Muscomorpha</taxon>
        <taxon>Ephydroidea</taxon>
        <taxon>Drosophilidae</taxon>
        <taxon>Drosophila</taxon>
        <taxon>Sophophora</taxon>
    </lineage>
</organism>
<evidence type="ECO:0000256" key="6">
    <source>
        <dbReference type="ARBA" id="ARBA00022792"/>
    </source>
</evidence>
<dbReference type="EMBL" id="CH964272">
    <property type="protein sequence ID" value="KRG00121.1"/>
    <property type="molecule type" value="Genomic_DNA"/>
</dbReference>
<reference evidence="14 15" key="1">
    <citation type="journal article" date="2007" name="Nature">
        <title>Evolution of genes and genomes on the Drosophila phylogeny.</title>
        <authorList>
            <consortium name="Drosophila 12 Genomes Consortium"/>
            <person name="Clark A.G."/>
            <person name="Eisen M.B."/>
            <person name="Smith D.R."/>
            <person name="Bergman C.M."/>
            <person name="Oliver B."/>
            <person name="Markow T.A."/>
            <person name="Kaufman T.C."/>
            <person name="Kellis M."/>
            <person name="Gelbart W."/>
            <person name="Iyer V.N."/>
            <person name="Pollard D.A."/>
            <person name="Sackton T.B."/>
            <person name="Larracuente A.M."/>
            <person name="Singh N.D."/>
            <person name="Abad J.P."/>
            <person name="Abt D.N."/>
            <person name="Adryan B."/>
            <person name="Aguade M."/>
            <person name="Akashi H."/>
            <person name="Anderson W.W."/>
            <person name="Aquadro C.F."/>
            <person name="Ardell D.H."/>
            <person name="Arguello R."/>
            <person name="Artieri C.G."/>
            <person name="Barbash D.A."/>
            <person name="Barker D."/>
            <person name="Barsanti P."/>
            <person name="Batterham P."/>
            <person name="Batzoglou S."/>
            <person name="Begun D."/>
            <person name="Bhutkar A."/>
            <person name="Blanco E."/>
            <person name="Bosak S.A."/>
            <person name="Bradley R.K."/>
            <person name="Brand A.D."/>
            <person name="Brent M.R."/>
            <person name="Brooks A.N."/>
            <person name="Brown R.H."/>
            <person name="Butlin R.K."/>
            <person name="Caggese C."/>
            <person name="Calvi B.R."/>
            <person name="Bernardo de Carvalho A."/>
            <person name="Caspi A."/>
            <person name="Castrezana S."/>
            <person name="Celniker S.E."/>
            <person name="Chang J.L."/>
            <person name="Chapple C."/>
            <person name="Chatterji S."/>
            <person name="Chinwalla A."/>
            <person name="Civetta A."/>
            <person name="Clifton S.W."/>
            <person name="Comeron J.M."/>
            <person name="Costello J.C."/>
            <person name="Coyne J.A."/>
            <person name="Daub J."/>
            <person name="David R.G."/>
            <person name="Delcher A.L."/>
            <person name="Delehaunty K."/>
            <person name="Do C.B."/>
            <person name="Ebling H."/>
            <person name="Edwards K."/>
            <person name="Eickbush T."/>
            <person name="Evans J.D."/>
            <person name="Filipski A."/>
            <person name="Findeiss S."/>
            <person name="Freyhult E."/>
            <person name="Fulton L."/>
            <person name="Fulton R."/>
            <person name="Garcia A.C."/>
            <person name="Gardiner A."/>
            <person name="Garfield D.A."/>
            <person name="Garvin B.E."/>
            <person name="Gibson G."/>
            <person name="Gilbert D."/>
            <person name="Gnerre S."/>
            <person name="Godfrey J."/>
            <person name="Good R."/>
            <person name="Gotea V."/>
            <person name="Gravely B."/>
            <person name="Greenberg A.J."/>
            <person name="Griffiths-Jones S."/>
            <person name="Gross S."/>
            <person name="Guigo R."/>
            <person name="Gustafson E.A."/>
            <person name="Haerty W."/>
            <person name="Hahn M.W."/>
            <person name="Halligan D.L."/>
            <person name="Halpern A.L."/>
            <person name="Halter G.M."/>
            <person name="Han M.V."/>
            <person name="Heger A."/>
            <person name="Hillier L."/>
            <person name="Hinrichs A.S."/>
            <person name="Holmes I."/>
            <person name="Hoskins R.A."/>
            <person name="Hubisz M.J."/>
            <person name="Hultmark D."/>
            <person name="Huntley M.A."/>
            <person name="Jaffe D.B."/>
            <person name="Jagadeeshan S."/>
            <person name="Jeck W.R."/>
            <person name="Johnson J."/>
            <person name="Jones C.D."/>
            <person name="Jordan W.C."/>
            <person name="Karpen G.H."/>
            <person name="Kataoka E."/>
            <person name="Keightley P.D."/>
            <person name="Kheradpour P."/>
            <person name="Kirkness E.F."/>
            <person name="Koerich L.B."/>
            <person name="Kristiansen K."/>
            <person name="Kudrna D."/>
            <person name="Kulathinal R.J."/>
            <person name="Kumar S."/>
            <person name="Kwok R."/>
            <person name="Lander E."/>
            <person name="Langley C.H."/>
            <person name="Lapoint R."/>
            <person name="Lazzaro B.P."/>
            <person name="Lee S.J."/>
            <person name="Levesque L."/>
            <person name="Li R."/>
            <person name="Lin C.F."/>
            <person name="Lin M.F."/>
            <person name="Lindblad-Toh K."/>
            <person name="Llopart A."/>
            <person name="Long M."/>
            <person name="Low L."/>
            <person name="Lozovsky E."/>
            <person name="Lu J."/>
            <person name="Luo M."/>
            <person name="Machado C.A."/>
            <person name="Makalowski W."/>
            <person name="Marzo M."/>
            <person name="Matsuda M."/>
            <person name="Matzkin L."/>
            <person name="McAllister B."/>
            <person name="McBride C.S."/>
            <person name="McKernan B."/>
            <person name="McKernan K."/>
            <person name="Mendez-Lago M."/>
            <person name="Minx P."/>
            <person name="Mollenhauer M.U."/>
            <person name="Montooth K."/>
            <person name="Mount S.M."/>
            <person name="Mu X."/>
            <person name="Myers E."/>
            <person name="Negre B."/>
            <person name="Newfeld S."/>
            <person name="Nielsen R."/>
            <person name="Noor M.A."/>
            <person name="O'Grady P."/>
            <person name="Pachter L."/>
            <person name="Papaceit M."/>
            <person name="Parisi M.J."/>
            <person name="Parisi M."/>
            <person name="Parts L."/>
            <person name="Pedersen J.S."/>
            <person name="Pesole G."/>
            <person name="Phillippy A.M."/>
            <person name="Ponting C.P."/>
            <person name="Pop M."/>
            <person name="Porcelli D."/>
            <person name="Powell J.R."/>
            <person name="Prohaska S."/>
            <person name="Pruitt K."/>
            <person name="Puig M."/>
            <person name="Quesneville H."/>
            <person name="Ram K.R."/>
            <person name="Rand D."/>
            <person name="Rasmussen M.D."/>
            <person name="Reed L.K."/>
            <person name="Reenan R."/>
            <person name="Reily A."/>
            <person name="Remington K.A."/>
            <person name="Rieger T.T."/>
            <person name="Ritchie M.G."/>
            <person name="Robin C."/>
            <person name="Rogers Y.H."/>
            <person name="Rohde C."/>
            <person name="Rozas J."/>
            <person name="Rubenfield M.J."/>
            <person name="Ruiz A."/>
            <person name="Russo S."/>
            <person name="Salzberg S.L."/>
            <person name="Sanchez-Gracia A."/>
            <person name="Saranga D.J."/>
            <person name="Sato H."/>
            <person name="Schaeffer S.W."/>
            <person name="Schatz M.C."/>
            <person name="Schlenke T."/>
            <person name="Schwartz R."/>
            <person name="Segarra C."/>
            <person name="Singh R.S."/>
            <person name="Sirot L."/>
            <person name="Sirota M."/>
            <person name="Sisneros N.B."/>
            <person name="Smith C.D."/>
            <person name="Smith T.F."/>
            <person name="Spieth J."/>
            <person name="Stage D.E."/>
            <person name="Stark A."/>
            <person name="Stephan W."/>
            <person name="Strausberg R.L."/>
            <person name="Strempel S."/>
            <person name="Sturgill D."/>
            <person name="Sutton G."/>
            <person name="Sutton G.G."/>
            <person name="Tao W."/>
            <person name="Teichmann S."/>
            <person name="Tobari Y.N."/>
            <person name="Tomimura Y."/>
            <person name="Tsolas J.M."/>
            <person name="Valente V.L."/>
            <person name="Venter E."/>
            <person name="Venter J.C."/>
            <person name="Vicario S."/>
            <person name="Vieira F.G."/>
            <person name="Vilella A.J."/>
            <person name="Villasante A."/>
            <person name="Walenz B."/>
            <person name="Wang J."/>
            <person name="Wasserman M."/>
            <person name="Watts T."/>
            <person name="Wilson D."/>
            <person name="Wilson R.K."/>
            <person name="Wing R.A."/>
            <person name="Wolfner M.F."/>
            <person name="Wong A."/>
            <person name="Wong G.K."/>
            <person name="Wu C.I."/>
            <person name="Wu G."/>
            <person name="Yamamoto D."/>
            <person name="Yang H.P."/>
            <person name="Yang S.P."/>
            <person name="Yorke J.A."/>
            <person name="Yoshida K."/>
            <person name="Zdobnov E."/>
            <person name="Zhang P."/>
            <person name="Zhang Y."/>
            <person name="Zimin A.V."/>
            <person name="Baldwin J."/>
            <person name="Abdouelleil A."/>
            <person name="Abdulkadir J."/>
            <person name="Abebe A."/>
            <person name="Abera B."/>
            <person name="Abreu J."/>
            <person name="Acer S.C."/>
            <person name="Aftuck L."/>
            <person name="Alexander A."/>
            <person name="An P."/>
            <person name="Anderson E."/>
            <person name="Anderson S."/>
            <person name="Arachi H."/>
            <person name="Azer M."/>
            <person name="Bachantsang P."/>
            <person name="Barry A."/>
            <person name="Bayul T."/>
            <person name="Berlin A."/>
            <person name="Bessette D."/>
            <person name="Bloom T."/>
            <person name="Blye J."/>
            <person name="Boguslavskiy L."/>
            <person name="Bonnet C."/>
            <person name="Boukhgalter B."/>
            <person name="Bourzgui I."/>
            <person name="Brown A."/>
            <person name="Cahill P."/>
            <person name="Channer S."/>
            <person name="Cheshatsang Y."/>
            <person name="Chuda L."/>
            <person name="Citroen M."/>
            <person name="Collymore A."/>
            <person name="Cooke P."/>
            <person name="Costello M."/>
            <person name="D'Aco K."/>
            <person name="Daza R."/>
            <person name="De Haan G."/>
            <person name="DeGray S."/>
            <person name="DeMaso C."/>
            <person name="Dhargay N."/>
            <person name="Dooley K."/>
            <person name="Dooley E."/>
            <person name="Doricent M."/>
            <person name="Dorje P."/>
            <person name="Dorjee K."/>
            <person name="Dupes A."/>
            <person name="Elong R."/>
            <person name="Falk J."/>
            <person name="Farina A."/>
            <person name="Faro S."/>
            <person name="Ferguson D."/>
            <person name="Fisher S."/>
            <person name="Foley C.D."/>
            <person name="Franke A."/>
            <person name="Friedrich D."/>
            <person name="Gadbois L."/>
            <person name="Gearin G."/>
            <person name="Gearin C.R."/>
            <person name="Giannoukos G."/>
            <person name="Goode T."/>
            <person name="Graham J."/>
            <person name="Grandbois E."/>
            <person name="Grewal S."/>
            <person name="Gyaltsen K."/>
            <person name="Hafez N."/>
            <person name="Hagos B."/>
            <person name="Hall J."/>
            <person name="Henson C."/>
            <person name="Hollinger A."/>
            <person name="Honan T."/>
            <person name="Huard M.D."/>
            <person name="Hughes L."/>
            <person name="Hurhula B."/>
            <person name="Husby M.E."/>
            <person name="Kamat A."/>
            <person name="Kanga B."/>
            <person name="Kashin S."/>
            <person name="Khazanovich D."/>
            <person name="Kisner P."/>
            <person name="Lance K."/>
            <person name="Lara M."/>
            <person name="Lee W."/>
            <person name="Lennon N."/>
            <person name="Letendre F."/>
            <person name="LeVine R."/>
            <person name="Lipovsky A."/>
            <person name="Liu X."/>
            <person name="Liu J."/>
            <person name="Liu S."/>
            <person name="Lokyitsang T."/>
            <person name="Lokyitsang Y."/>
            <person name="Lubonja R."/>
            <person name="Lui A."/>
            <person name="MacDonald P."/>
            <person name="Magnisalis V."/>
            <person name="Maru K."/>
            <person name="Matthews C."/>
            <person name="McCusker W."/>
            <person name="McDonough S."/>
            <person name="Mehta T."/>
            <person name="Meldrim J."/>
            <person name="Meneus L."/>
            <person name="Mihai O."/>
            <person name="Mihalev A."/>
            <person name="Mihova T."/>
            <person name="Mittelman R."/>
            <person name="Mlenga V."/>
            <person name="Montmayeur A."/>
            <person name="Mulrain L."/>
            <person name="Navidi A."/>
            <person name="Naylor J."/>
            <person name="Negash T."/>
            <person name="Nguyen T."/>
            <person name="Nguyen N."/>
            <person name="Nicol R."/>
            <person name="Norbu C."/>
            <person name="Norbu N."/>
            <person name="Novod N."/>
            <person name="O'Neill B."/>
            <person name="Osman S."/>
            <person name="Markiewicz E."/>
            <person name="Oyono O.L."/>
            <person name="Patti C."/>
            <person name="Phunkhang P."/>
            <person name="Pierre F."/>
            <person name="Priest M."/>
            <person name="Raghuraman S."/>
            <person name="Rege F."/>
            <person name="Reyes R."/>
            <person name="Rise C."/>
            <person name="Rogov P."/>
            <person name="Ross K."/>
            <person name="Ryan E."/>
            <person name="Settipalli S."/>
            <person name="Shea T."/>
            <person name="Sherpa N."/>
            <person name="Shi L."/>
            <person name="Shih D."/>
            <person name="Sparrow T."/>
            <person name="Spaulding J."/>
            <person name="Stalker J."/>
            <person name="Stange-Thomann N."/>
            <person name="Stavropoulos S."/>
            <person name="Stone C."/>
            <person name="Strader C."/>
            <person name="Tesfaye S."/>
            <person name="Thomson T."/>
            <person name="Thoulutsang Y."/>
            <person name="Thoulutsang D."/>
            <person name="Topham K."/>
            <person name="Topping I."/>
            <person name="Tsamla T."/>
            <person name="Vassiliev H."/>
            <person name="Vo A."/>
            <person name="Wangchuk T."/>
            <person name="Wangdi T."/>
            <person name="Weiand M."/>
            <person name="Wilkinson J."/>
            <person name="Wilson A."/>
            <person name="Yadav S."/>
            <person name="Young G."/>
            <person name="Yu Q."/>
            <person name="Zembek L."/>
            <person name="Zhong D."/>
            <person name="Zimmer A."/>
            <person name="Zwirko Z."/>
            <person name="Jaffe D.B."/>
            <person name="Alvarez P."/>
            <person name="Brockman W."/>
            <person name="Butler J."/>
            <person name="Chin C."/>
            <person name="Gnerre S."/>
            <person name="Grabherr M."/>
            <person name="Kleber M."/>
            <person name="Mauceli E."/>
            <person name="MacCallum I."/>
        </authorList>
    </citation>
    <scope>NUCLEOTIDE SEQUENCE [LARGE SCALE GENOMIC DNA]</scope>
    <source>
        <strain evidence="15">Tucson 14030-0811.24</strain>
    </source>
</reference>
<evidence type="ECO:0000313" key="15">
    <source>
        <dbReference type="Proteomes" id="UP000007798"/>
    </source>
</evidence>
<evidence type="ECO:0000256" key="3">
    <source>
        <dbReference type="ARBA" id="ARBA00008444"/>
    </source>
</evidence>
<protein>
    <submittedName>
        <fullName evidence="14">Uncharacterized protein</fullName>
    </submittedName>
</protein>
<evidence type="ECO:0000256" key="11">
    <source>
        <dbReference type="ARBA" id="ARBA00023136"/>
    </source>
</evidence>
<name>A0A0Q9WXF2_DROWI</name>
<evidence type="ECO:0000256" key="9">
    <source>
        <dbReference type="ARBA" id="ARBA00023010"/>
    </source>
</evidence>
<evidence type="ECO:0000256" key="8">
    <source>
        <dbReference type="ARBA" id="ARBA00022989"/>
    </source>
</evidence>
<keyword evidence="9" id="KW-0811">Translocation</keyword>
<keyword evidence="5 13" id="KW-0812">Transmembrane</keyword>
<evidence type="ECO:0000256" key="4">
    <source>
        <dbReference type="ARBA" id="ARBA00022448"/>
    </source>
</evidence>
<evidence type="ECO:0000256" key="7">
    <source>
        <dbReference type="ARBA" id="ARBA00022927"/>
    </source>
</evidence>
<comment type="subcellular location">
    <subcellularLocation>
        <location evidence="2">Mitochondrion inner membrane</location>
        <topology evidence="2">Multi-pass membrane protein</topology>
    </subcellularLocation>
</comment>
<evidence type="ECO:0000256" key="12">
    <source>
        <dbReference type="SAM" id="MobiDB-lite"/>
    </source>
</evidence>
<keyword evidence="6" id="KW-0999">Mitochondrion inner membrane</keyword>
<evidence type="ECO:0000256" key="10">
    <source>
        <dbReference type="ARBA" id="ARBA00023128"/>
    </source>
</evidence>
<evidence type="ECO:0000256" key="1">
    <source>
        <dbReference type="ARBA" id="ARBA00002959"/>
    </source>
</evidence>
<evidence type="ECO:0000256" key="5">
    <source>
        <dbReference type="ARBA" id="ARBA00022692"/>
    </source>
</evidence>
<gene>
    <name evidence="14" type="primary">Dwil\GK27014</name>
    <name evidence="14" type="ORF">Dwil_GK27014</name>
</gene>
<feature type="transmembrane region" description="Helical" evidence="13">
    <location>
        <begin position="61"/>
        <end position="83"/>
    </location>
</feature>
<proteinExistence type="inferred from homology"/>
<comment type="similarity">
    <text evidence="3">Belongs to the Tim17/Tim22/Tim23 family.</text>
</comment>